<accession>A0A3B6VGB3</accession>
<organism evidence="1 2">
    <name type="scientific">Brachyspira hyodysenteriae (strain ATCC 49526 / WA1)</name>
    <dbReference type="NCBI Taxonomy" id="565034"/>
    <lineage>
        <taxon>Bacteria</taxon>
        <taxon>Pseudomonadati</taxon>
        <taxon>Spirochaetota</taxon>
        <taxon>Spirochaetia</taxon>
        <taxon>Brachyspirales</taxon>
        <taxon>Brachyspiraceae</taxon>
        <taxon>Brachyspira</taxon>
    </lineage>
</organism>
<reference evidence="1 2" key="1">
    <citation type="journal article" date="2009" name="PLoS ONE">
        <title>Genome sequence of the pathogenic intestinal spirochete Brachyspira hyodysenteriae reveals adaptations to its lifestyle in the porcine large intestine.</title>
        <authorList>
            <person name="Bellgard M.I."/>
            <person name="Wanchanthuek P."/>
            <person name="La T."/>
            <person name="Ryan K."/>
            <person name="Moolhuijzen P."/>
            <person name="Albertyn Z."/>
            <person name="Shaban B."/>
            <person name="Motro Y."/>
            <person name="Dunn D.S."/>
            <person name="Schibeci D."/>
            <person name="Hunter A."/>
            <person name="Barrero R."/>
            <person name="Phillips N.D."/>
            <person name="Hampson D.J."/>
        </authorList>
    </citation>
    <scope>NUCLEOTIDE SEQUENCE [LARGE SCALE GENOMIC DNA]</scope>
    <source>
        <strain evidence="2">ATCC 49526 / WA1</strain>
    </source>
</reference>
<name>A0A3B6VGB3_BRAHW</name>
<dbReference type="GeneID" id="63963497"/>
<dbReference type="EMBL" id="CP001357">
    <property type="protein sequence ID" value="ACN84801.1"/>
    <property type="molecule type" value="Genomic_DNA"/>
</dbReference>
<protein>
    <recommendedName>
        <fullName evidence="3">Tia invasion determinant</fullName>
    </recommendedName>
</protein>
<dbReference type="Proteomes" id="UP000001803">
    <property type="component" value="Chromosome"/>
</dbReference>
<dbReference type="AlphaFoldDB" id="A0A3B6VGB3"/>
<evidence type="ECO:0008006" key="3">
    <source>
        <dbReference type="Google" id="ProtNLM"/>
    </source>
</evidence>
<sequence>MKICKYIIVINIISLSLFDIAYSEEDKKNKLSSGLDNRFFSIGLYSSADTIKTSVNIEFGFKLFKYNNFEMKSYTSIIGSKIYDDNPDMYQLGMMQKITFGGSDVYTGEISISRYAFAFVSFGFLSFEADKSGKFLFTTPLYWEVGGGAGFNINVSRHVAIVLEFGGGLHDIFDGSKLGYPTKLNTAGFGRMSMGVRYYL</sequence>
<evidence type="ECO:0000313" key="2">
    <source>
        <dbReference type="Proteomes" id="UP000001803"/>
    </source>
</evidence>
<gene>
    <name evidence="1" type="ordered locus">BHWA1_02347</name>
</gene>
<keyword evidence="2" id="KW-1185">Reference proteome</keyword>
<evidence type="ECO:0000313" key="1">
    <source>
        <dbReference type="EMBL" id="ACN84801.1"/>
    </source>
</evidence>
<dbReference type="RefSeq" id="WP_012671831.1">
    <property type="nucleotide sequence ID" value="NC_012225.1"/>
</dbReference>
<dbReference type="STRING" id="565034.BHWA1_02347"/>
<proteinExistence type="predicted"/>
<dbReference type="KEGG" id="bhy:BHWA1_02347"/>